<organism evidence="7 8">
    <name type="scientific">Strongyloides venezuelensis</name>
    <name type="common">Threadworm</name>
    <dbReference type="NCBI Taxonomy" id="75913"/>
    <lineage>
        <taxon>Eukaryota</taxon>
        <taxon>Metazoa</taxon>
        <taxon>Ecdysozoa</taxon>
        <taxon>Nematoda</taxon>
        <taxon>Chromadorea</taxon>
        <taxon>Rhabditida</taxon>
        <taxon>Tylenchina</taxon>
        <taxon>Panagrolaimomorpha</taxon>
        <taxon>Strongyloidoidea</taxon>
        <taxon>Strongyloididae</taxon>
        <taxon>Strongyloides</taxon>
    </lineage>
</organism>
<keyword evidence="6" id="KW-0812">Transmembrane</keyword>
<feature type="region of interest" description="Disordered" evidence="5">
    <location>
        <begin position="123"/>
        <end position="153"/>
    </location>
</feature>
<reference evidence="7" key="1">
    <citation type="submission" date="2014-07" db="EMBL/GenBank/DDBJ databases">
        <authorList>
            <person name="Martin A.A"/>
            <person name="De Silva N."/>
        </authorList>
    </citation>
    <scope>NUCLEOTIDE SEQUENCE</scope>
</reference>
<evidence type="ECO:0000313" key="7">
    <source>
        <dbReference type="Proteomes" id="UP000035680"/>
    </source>
</evidence>
<protein>
    <recommendedName>
        <fullName evidence="3">Small ribosomal subunit protein eS24</fullName>
    </recommendedName>
    <alternativeName>
        <fullName evidence="4">40S ribosomal protein S24</fullName>
    </alternativeName>
</protein>
<dbReference type="WBParaSite" id="SVE_0569300.1">
    <property type="protein sequence ID" value="SVE_0569300.1"/>
    <property type="gene ID" value="SVE_0569300"/>
</dbReference>
<keyword evidence="2" id="KW-0687">Ribonucleoprotein</keyword>
<name>A0A0K0FA41_STRVS</name>
<dbReference type="InterPro" id="IPR001976">
    <property type="entry name" value="Ribosomal_eS24"/>
</dbReference>
<evidence type="ECO:0000256" key="3">
    <source>
        <dbReference type="ARBA" id="ARBA00035149"/>
    </source>
</evidence>
<dbReference type="Gene3D" id="3.30.70.3370">
    <property type="match status" value="1"/>
</dbReference>
<dbReference type="GO" id="GO:0005840">
    <property type="term" value="C:ribosome"/>
    <property type="evidence" value="ECO:0007669"/>
    <property type="project" value="UniProtKB-KW"/>
</dbReference>
<dbReference type="InterPro" id="IPR012678">
    <property type="entry name" value="Ribosomal_uL23/eL15/eS24_sf"/>
</dbReference>
<dbReference type="GO" id="GO:0003735">
    <property type="term" value="F:structural constituent of ribosome"/>
    <property type="evidence" value="ECO:0007669"/>
    <property type="project" value="InterPro"/>
</dbReference>
<dbReference type="InterPro" id="IPR053709">
    <property type="entry name" value="eRP_eS24_sf"/>
</dbReference>
<keyword evidence="1" id="KW-0689">Ribosomal protein</keyword>
<dbReference type="PANTHER" id="PTHR10496">
    <property type="entry name" value="40S RIBOSOMAL PROTEIN S24"/>
    <property type="match status" value="1"/>
</dbReference>
<dbReference type="AlphaFoldDB" id="A0A0K0FA41"/>
<feature type="transmembrane region" description="Helical" evidence="6">
    <location>
        <begin position="6"/>
        <end position="30"/>
    </location>
</feature>
<keyword evidence="7" id="KW-1185">Reference proteome</keyword>
<evidence type="ECO:0000313" key="8">
    <source>
        <dbReference type="WBParaSite" id="SVE_0569300.1"/>
    </source>
</evidence>
<dbReference type="SUPFAM" id="SSF54189">
    <property type="entry name" value="Ribosomal proteins S24e, L23 and L15e"/>
    <property type="match status" value="1"/>
</dbReference>
<dbReference type="Proteomes" id="UP000035680">
    <property type="component" value="Unassembled WGS sequence"/>
</dbReference>
<dbReference type="HAMAP" id="MF_00545">
    <property type="entry name" value="Ribosomal_eS24"/>
    <property type="match status" value="1"/>
</dbReference>
<dbReference type="GO" id="GO:0006412">
    <property type="term" value="P:translation"/>
    <property type="evidence" value="ECO:0007669"/>
    <property type="project" value="InterPro"/>
</dbReference>
<proteinExistence type="inferred from homology"/>
<dbReference type="GO" id="GO:1990904">
    <property type="term" value="C:ribonucleoprotein complex"/>
    <property type="evidence" value="ECO:0007669"/>
    <property type="project" value="UniProtKB-KW"/>
</dbReference>
<feature type="compositionally biased region" description="Basic residues" evidence="5">
    <location>
        <begin position="127"/>
        <end position="153"/>
    </location>
</feature>
<reference evidence="8" key="2">
    <citation type="submission" date="2015-08" db="UniProtKB">
        <authorList>
            <consortium name="WormBaseParasite"/>
        </authorList>
    </citation>
    <scope>IDENTIFICATION</scope>
</reference>
<evidence type="ECO:0000256" key="5">
    <source>
        <dbReference type="SAM" id="MobiDB-lite"/>
    </source>
</evidence>
<accession>A0A0K0FA41</accession>
<evidence type="ECO:0000256" key="4">
    <source>
        <dbReference type="ARBA" id="ARBA00035458"/>
    </source>
</evidence>
<dbReference type="Pfam" id="PF01282">
    <property type="entry name" value="Ribosomal_S24e"/>
    <property type="match status" value="1"/>
</dbReference>
<dbReference type="STRING" id="75913.A0A0K0FA41"/>
<evidence type="ECO:0000256" key="2">
    <source>
        <dbReference type="ARBA" id="ARBA00023274"/>
    </source>
</evidence>
<keyword evidence="6" id="KW-1133">Transmembrane helix</keyword>
<evidence type="ECO:0000256" key="6">
    <source>
        <dbReference type="SAM" id="Phobius"/>
    </source>
</evidence>
<sequence length="153" mass="17132">MTCNIGIILIFCIVVHSFIMVISTSGAVVISTKKIVNNRLLNRRQMLVDILHPLKATISKKELQEKLAALYKTTPDVVVPYGIKSQIGGGKSSGFAKIYDSLDDAKRYEHKYMIARLTGVKLEKSGRKQRKERKNRQKKFRGTAKVKGAAAKK</sequence>
<evidence type="ECO:0000256" key="1">
    <source>
        <dbReference type="ARBA" id="ARBA00022980"/>
    </source>
</evidence>
<keyword evidence="6" id="KW-0472">Membrane</keyword>